<dbReference type="SMR" id="B4J5B8"/>
<dbReference type="PROSITE" id="PS50405">
    <property type="entry name" value="GST_CTER"/>
    <property type="match status" value="1"/>
</dbReference>
<dbReference type="PANTHER" id="PTHR43969">
    <property type="entry name" value="GLUTATHIONE S TRANSFERASE D10, ISOFORM A-RELATED"/>
    <property type="match status" value="1"/>
</dbReference>
<dbReference type="OMA" id="DFMSAIV"/>
<gene>
    <name evidence="3" type="primary">Dgri\GH21620</name>
    <name evidence="3" type="ORF">Dgri_GH21620</name>
</gene>
<proteinExistence type="predicted"/>
<dbReference type="Gene3D" id="1.20.1050.10">
    <property type="match status" value="1"/>
</dbReference>
<dbReference type="GO" id="GO:0045456">
    <property type="term" value="P:ecdysteroid biosynthetic process"/>
    <property type="evidence" value="ECO:0007669"/>
    <property type="project" value="EnsemblMetazoa"/>
</dbReference>
<dbReference type="GO" id="GO:0004769">
    <property type="term" value="F:steroid Delta-isomerase activity"/>
    <property type="evidence" value="ECO:0007669"/>
    <property type="project" value="EnsemblMetazoa"/>
</dbReference>
<dbReference type="Proteomes" id="UP000001070">
    <property type="component" value="Unassembled WGS sequence"/>
</dbReference>
<dbReference type="InterPro" id="IPR004045">
    <property type="entry name" value="Glutathione_S-Trfase_N"/>
</dbReference>
<dbReference type="FunFam" id="3.40.30.10:FF:000208">
    <property type="entry name" value="glutathione S-transferase 1"/>
    <property type="match status" value="1"/>
</dbReference>
<feature type="domain" description="GST C-terminal" evidence="2">
    <location>
        <begin position="89"/>
        <end position="218"/>
    </location>
</feature>
<dbReference type="Gene3D" id="3.40.30.10">
    <property type="entry name" value="Glutaredoxin"/>
    <property type="match status" value="1"/>
</dbReference>
<dbReference type="OrthoDB" id="2309723at2759"/>
<sequence length="238" mass="28066">MSKPILYYDDRSPPVRSCLMLIKMLNIDVELRYVDLFKGAQFEKQFLTLNPQHSVPTLVYGDLVLTDSHVILIHLVEQFGETGELWPMDNNGRLKVLNRLFFECSFLFRRDSDLMSEIVRKQFANVDVDYHERKLCEAYDIMEHYLTDQQFMAGEQLTLADISIVTTLSTVNLMFPVTAQRWPQLHRWFAIMQQLDAYELNLLGLEKLREIIEQLGKFHFPQHQQQQHQQLQSDEATK</sequence>
<accession>B4J5B8</accession>
<dbReference type="InterPro" id="IPR010987">
    <property type="entry name" value="Glutathione-S-Trfase_C-like"/>
</dbReference>
<dbReference type="eggNOG" id="KOG0867">
    <property type="taxonomic scope" value="Eukaryota"/>
</dbReference>
<dbReference type="GO" id="GO:0004364">
    <property type="term" value="F:glutathione transferase activity"/>
    <property type="evidence" value="ECO:0007669"/>
    <property type="project" value="EnsemblMetazoa"/>
</dbReference>
<protein>
    <submittedName>
        <fullName evidence="3">GH21620</fullName>
    </submittedName>
</protein>
<dbReference type="InterPro" id="IPR036282">
    <property type="entry name" value="Glutathione-S-Trfase_C_sf"/>
</dbReference>
<organism evidence="4">
    <name type="scientific">Drosophila grimshawi</name>
    <name type="common">Hawaiian fruit fly</name>
    <name type="synonym">Idiomyia grimshawi</name>
    <dbReference type="NCBI Taxonomy" id="7222"/>
    <lineage>
        <taxon>Eukaryota</taxon>
        <taxon>Metazoa</taxon>
        <taxon>Ecdysozoa</taxon>
        <taxon>Arthropoda</taxon>
        <taxon>Hexapoda</taxon>
        <taxon>Insecta</taxon>
        <taxon>Pterygota</taxon>
        <taxon>Neoptera</taxon>
        <taxon>Endopterygota</taxon>
        <taxon>Diptera</taxon>
        <taxon>Brachycera</taxon>
        <taxon>Muscomorpha</taxon>
        <taxon>Ephydroidea</taxon>
        <taxon>Drosophilidae</taxon>
        <taxon>Drosophila</taxon>
        <taxon>Hawaiian Drosophila</taxon>
    </lineage>
</organism>
<dbReference type="InterPro" id="IPR004046">
    <property type="entry name" value="GST_C"/>
</dbReference>
<dbReference type="SFLD" id="SFLDG01153">
    <property type="entry name" value="Main.4:_Theta-like"/>
    <property type="match status" value="1"/>
</dbReference>
<feature type="domain" description="GST N-terminal" evidence="1">
    <location>
        <begin position="2"/>
        <end position="83"/>
    </location>
</feature>
<dbReference type="CDD" id="cd03177">
    <property type="entry name" value="GST_C_Delta_Epsilon"/>
    <property type="match status" value="1"/>
</dbReference>
<dbReference type="SUPFAM" id="SSF52833">
    <property type="entry name" value="Thioredoxin-like"/>
    <property type="match status" value="1"/>
</dbReference>
<dbReference type="PhylomeDB" id="B4J5B8"/>
<dbReference type="GO" id="GO:0042632">
    <property type="term" value="P:cholesterol homeostasis"/>
    <property type="evidence" value="ECO:0007669"/>
    <property type="project" value="EnsemblMetazoa"/>
</dbReference>
<dbReference type="FunCoup" id="B4J5B8">
    <property type="interactions" value="346"/>
</dbReference>
<dbReference type="HOGENOM" id="CLU_011226_2_1_1"/>
<dbReference type="EMBL" id="CH916367">
    <property type="protein sequence ID" value="EDW01760.1"/>
    <property type="molecule type" value="Genomic_DNA"/>
</dbReference>
<name>B4J5B8_DROGR</name>
<dbReference type="PROSITE" id="PS50404">
    <property type="entry name" value="GST_NTER"/>
    <property type="match status" value="1"/>
</dbReference>
<evidence type="ECO:0000313" key="3">
    <source>
        <dbReference type="EMBL" id="EDW01760.1"/>
    </source>
</evidence>
<dbReference type="SFLD" id="SFLDS00019">
    <property type="entry name" value="Glutathione_Transferase_(cytos"/>
    <property type="match status" value="1"/>
</dbReference>
<dbReference type="CDD" id="cd03045">
    <property type="entry name" value="GST_N_Delta_Epsilon"/>
    <property type="match status" value="1"/>
</dbReference>
<dbReference type="InParanoid" id="B4J5B8"/>
<evidence type="ECO:0000259" key="2">
    <source>
        <dbReference type="PROSITE" id="PS50405"/>
    </source>
</evidence>
<dbReference type="InterPro" id="IPR036249">
    <property type="entry name" value="Thioredoxin-like_sf"/>
</dbReference>
<dbReference type="KEGG" id="dgr:6561306"/>
<keyword evidence="4" id="KW-1185">Reference proteome</keyword>
<reference evidence="3 4" key="1">
    <citation type="journal article" date="2007" name="Nature">
        <title>Evolution of genes and genomes on the Drosophila phylogeny.</title>
        <authorList>
            <consortium name="Drosophila 12 Genomes Consortium"/>
            <person name="Clark A.G."/>
            <person name="Eisen M.B."/>
            <person name="Smith D.R."/>
            <person name="Bergman C.M."/>
            <person name="Oliver B."/>
            <person name="Markow T.A."/>
            <person name="Kaufman T.C."/>
            <person name="Kellis M."/>
            <person name="Gelbart W."/>
            <person name="Iyer V.N."/>
            <person name="Pollard D.A."/>
            <person name="Sackton T.B."/>
            <person name="Larracuente A.M."/>
            <person name="Singh N.D."/>
            <person name="Abad J.P."/>
            <person name="Abt D.N."/>
            <person name="Adryan B."/>
            <person name="Aguade M."/>
            <person name="Akashi H."/>
            <person name="Anderson W.W."/>
            <person name="Aquadro C.F."/>
            <person name="Ardell D.H."/>
            <person name="Arguello R."/>
            <person name="Artieri C.G."/>
            <person name="Barbash D.A."/>
            <person name="Barker D."/>
            <person name="Barsanti P."/>
            <person name="Batterham P."/>
            <person name="Batzoglou S."/>
            <person name="Begun D."/>
            <person name="Bhutkar A."/>
            <person name="Blanco E."/>
            <person name="Bosak S.A."/>
            <person name="Bradley R.K."/>
            <person name="Brand A.D."/>
            <person name="Brent M.R."/>
            <person name="Brooks A.N."/>
            <person name="Brown R.H."/>
            <person name="Butlin R.K."/>
            <person name="Caggese C."/>
            <person name="Calvi B.R."/>
            <person name="Bernardo de Carvalho A."/>
            <person name="Caspi A."/>
            <person name="Castrezana S."/>
            <person name="Celniker S.E."/>
            <person name="Chang J.L."/>
            <person name="Chapple C."/>
            <person name="Chatterji S."/>
            <person name="Chinwalla A."/>
            <person name="Civetta A."/>
            <person name="Clifton S.W."/>
            <person name="Comeron J.M."/>
            <person name="Costello J.C."/>
            <person name="Coyne J.A."/>
            <person name="Daub J."/>
            <person name="David R.G."/>
            <person name="Delcher A.L."/>
            <person name="Delehaunty K."/>
            <person name="Do C.B."/>
            <person name="Ebling H."/>
            <person name="Edwards K."/>
            <person name="Eickbush T."/>
            <person name="Evans J.D."/>
            <person name="Filipski A."/>
            <person name="Findeiss S."/>
            <person name="Freyhult E."/>
            <person name="Fulton L."/>
            <person name="Fulton R."/>
            <person name="Garcia A.C."/>
            <person name="Gardiner A."/>
            <person name="Garfield D.A."/>
            <person name="Garvin B.E."/>
            <person name="Gibson G."/>
            <person name="Gilbert D."/>
            <person name="Gnerre S."/>
            <person name="Godfrey J."/>
            <person name="Good R."/>
            <person name="Gotea V."/>
            <person name="Gravely B."/>
            <person name="Greenberg A.J."/>
            <person name="Griffiths-Jones S."/>
            <person name="Gross S."/>
            <person name="Guigo R."/>
            <person name="Gustafson E.A."/>
            <person name="Haerty W."/>
            <person name="Hahn M.W."/>
            <person name="Halligan D.L."/>
            <person name="Halpern A.L."/>
            <person name="Halter G.M."/>
            <person name="Han M.V."/>
            <person name="Heger A."/>
            <person name="Hillier L."/>
            <person name="Hinrichs A.S."/>
            <person name="Holmes I."/>
            <person name="Hoskins R.A."/>
            <person name="Hubisz M.J."/>
            <person name="Hultmark D."/>
            <person name="Huntley M.A."/>
            <person name="Jaffe D.B."/>
            <person name="Jagadeeshan S."/>
            <person name="Jeck W.R."/>
            <person name="Johnson J."/>
            <person name="Jones C.D."/>
            <person name="Jordan W.C."/>
            <person name="Karpen G.H."/>
            <person name="Kataoka E."/>
            <person name="Keightley P.D."/>
            <person name="Kheradpour P."/>
            <person name="Kirkness E.F."/>
            <person name="Koerich L.B."/>
            <person name="Kristiansen K."/>
            <person name="Kudrna D."/>
            <person name="Kulathinal R.J."/>
            <person name="Kumar S."/>
            <person name="Kwok R."/>
            <person name="Lander E."/>
            <person name="Langley C.H."/>
            <person name="Lapoint R."/>
            <person name="Lazzaro B.P."/>
            <person name="Lee S.J."/>
            <person name="Levesque L."/>
            <person name="Li R."/>
            <person name="Lin C.F."/>
            <person name="Lin M.F."/>
            <person name="Lindblad-Toh K."/>
            <person name="Llopart A."/>
            <person name="Long M."/>
            <person name="Low L."/>
            <person name="Lozovsky E."/>
            <person name="Lu J."/>
            <person name="Luo M."/>
            <person name="Machado C.A."/>
            <person name="Makalowski W."/>
            <person name="Marzo M."/>
            <person name="Matsuda M."/>
            <person name="Matzkin L."/>
            <person name="McAllister B."/>
            <person name="McBride C.S."/>
            <person name="McKernan B."/>
            <person name="McKernan K."/>
            <person name="Mendez-Lago M."/>
            <person name="Minx P."/>
            <person name="Mollenhauer M.U."/>
            <person name="Montooth K."/>
            <person name="Mount S.M."/>
            <person name="Mu X."/>
            <person name="Myers E."/>
            <person name="Negre B."/>
            <person name="Newfeld S."/>
            <person name="Nielsen R."/>
            <person name="Noor M.A."/>
            <person name="O'Grady P."/>
            <person name="Pachter L."/>
            <person name="Papaceit M."/>
            <person name="Parisi M.J."/>
            <person name="Parisi M."/>
            <person name="Parts L."/>
            <person name="Pedersen J.S."/>
            <person name="Pesole G."/>
            <person name="Phillippy A.M."/>
            <person name="Ponting C.P."/>
            <person name="Pop M."/>
            <person name="Porcelli D."/>
            <person name="Powell J.R."/>
            <person name="Prohaska S."/>
            <person name="Pruitt K."/>
            <person name="Puig M."/>
            <person name="Quesneville H."/>
            <person name="Ram K.R."/>
            <person name="Rand D."/>
            <person name="Rasmussen M.D."/>
            <person name="Reed L.K."/>
            <person name="Reenan R."/>
            <person name="Reily A."/>
            <person name="Remington K.A."/>
            <person name="Rieger T.T."/>
            <person name="Ritchie M.G."/>
            <person name="Robin C."/>
            <person name="Rogers Y.H."/>
            <person name="Rohde C."/>
            <person name="Rozas J."/>
            <person name="Rubenfield M.J."/>
            <person name="Ruiz A."/>
            <person name="Russo S."/>
            <person name="Salzberg S.L."/>
            <person name="Sanchez-Gracia A."/>
            <person name="Saranga D.J."/>
            <person name="Sato H."/>
            <person name="Schaeffer S.W."/>
            <person name="Schatz M.C."/>
            <person name="Schlenke T."/>
            <person name="Schwartz R."/>
            <person name="Segarra C."/>
            <person name="Singh R.S."/>
            <person name="Sirot L."/>
            <person name="Sirota M."/>
            <person name="Sisneros N.B."/>
            <person name="Smith C.D."/>
            <person name="Smith T.F."/>
            <person name="Spieth J."/>
            <person name="Stage D.E."/>
            <person name="Stark A."/>
            <person name="Stephan W."/>
            <person name="Strausberg R.L."/>
            <person name="Strempel S."/>
            <person name="Sturgill D."/>
            <person name="Sutton G."/>
            <person name="Sutton G.G."/>
            <person name="Tao W."/>
            <person name="Teichmann S."/>
            <person name="Tobari Y.N."/>
            <person name="Tomimura Y."/>
            <person name="Tsolas J.M."/>
            <person name="Valente V.L."/>
            <person name="Venter E."/>
            <person name="Venter J.C."/>
            <person name="Vicario S."/>
            <person name="Vieira F.G."/>
            <person name="Vilella A.J."/>
            <person name="Villasante A."/>
            <person name="Walenz B."/>
            <person name="Wang J."/>
            <person name="Wasserman M."/>
            <person name="Watts T."/>
            <person name="Wilson D."/>
            <person name="Wilson R.K."/>
            <person name="Wing R.A."/>
            <person name="Wolfner M.F."/>
            <person name="Wong A."/>
            <person name="Wong G.K."/>
            <person name="Wu C.I."/>
            <person name="Wu G."/>
            <person name="Yamamoto D."/>
            <person name="Yang H.P."/>
            <person name="Yang S.P."/>
            <person name="Yorke J.A."/>
            <person name="Yoshida K."/>
            <person name="Zdobnov E."/>
            <person name="Zhang P."/>
            <person name="Zhang Y."/>
            <person name="Zimin A.V."/>
            <person name="Baldwin J."/>
            <person name="Abdouelleil A."/>
            <person name="Abdulkadir J."/>
            <person name="Abebe A."/>
            <person name="Abera B."/>
            <person name="Abreu J."/>
            <person name="Acer S.C."/>
            <person name="Aftuck L."/>
            <person name="Alexander A."/>
            <person name="An P."/>
            <person name="Anderson E."/>
            <person name="Anderson S."/>
            <person name="Arachi H."/>
            <person name="Azer M."/>
            <person name="Bachantsang P."/>
            <person name="Barry A."/>
            <person name="Bayul T."/>
            <person name="Berlin A."/>
            <person name="Bessette D."/>
            <person name="Bloom T."/>
            <person name="Blye J."/>
            <person name="Boguslavskiy L."/>
            <person name="Bonnet C."/>
            <person name="Boukhgalter B."/>
            <person name="Bourzgui I."/>
            <person name="Brown A."/>
            <person name="Cahill P."/>
            <person name="Channer S."/>
            <person name="Cheshatsang Y."/>
            <person name="Chuda L."/>
            <person name="Citroen M."/>
            <person name="Collymore A."/>
            <person name="Cooke P."/>
            <person name="Costello M."/>
            <person name="D'Aco K."/>
            <person name="Daza R."/>
            <person name="De Haan G."/>
            <person name="DeGray S."/>
            <person name="DeMaso C."/>
            <person name="Dhargay N."/>
            <person name="Dooley K."/>
            <person name="Dooley E."/>
            <person name="Doricent M."/>
            <person name="Dorje P."/>
            <person name="Dorjee K."/>
            <person name="Dupes A."/>
            <person name="Elong R."/>
            <person name="Falk J."/>
            <person name="Farina A."/>
            <person name="Faro S."/>
            <person name="Ferguson D."/>
            <person name="Fisher S."/>
            <person name="Foley C.D."/>
            <person name="Franke A."/>
            <person name="Friedrich D."/>
            <person name="Gadbois L."/>
            <person name="Gearin G."/>
            <person name="Gearin C.R."/>
            <person name="Giannoukos G."/>
            <person name="Goode T."/>
            <person name="Graham J."/>
            <person name="Grandbois E."/>
            <person name="Grewal S."/>
            <person name="Gyaltsen K."/>
            <person name="Hafez N."/>
            <person name="Hagos B."/>
            <person name="Hall J."/>
            <person name="Henson C."/>
            <person name="Hollinger A."/>
            <person name="Honan T."/>
            <person name="Huard M.D."/>
            <person name="Hughes L."/>
            <person name="Hurhula B."/>
            <person name="Husby M.E."/>
            <person name="Kamat A."/>
            <person name="Kanga B."/>
            <person name="Kashin S."/>
            <person name="Khazanovich D."/>
            <person name="Kisner P."/>
            <person name="Lance K."/>
            <person name="Lara M."/>
            <person name="Lee W."/>
            <person name="Lennon N."/>
            <person name="Letendre F."/>
            <person name="LeVine R."/>
            <person name="Lipovsky A."/>
            <person name="Liu X."/>
            <person name="Liu J."/>
            <person name="Liu S."/>
            <person name="Lokyitsang T."/>
            <person name="Lokyitsang Y."/>
            <person name="Lubonja R."/>
            <person name="Lui A."/>
            <person name="MacDonald P."/>
            <person name="Magnisalis V."/>
            <person name="Maru K."/>
            <person name="Matthews C."/>
            <person name="McCusker W."/>
            <person name="McDonough S."/>
            <person name="Mehta T."/>
            <person name="Meldrim J."/>
            <person name="Meneus L."/>
            <person name="Mihai O."/>
            <person name="Mihalev A."/>
            <person name="Mihova T."/>
            <person name="Mittelman R."/>
            <person name="Mlenga V."/>
            <person name="Montmayeur A."/>
            <person name="Mulrain L."/>
            <person name="Navidi A."/>
            <person name="Naylor J."/>
            <person name="Negash T."/>
            <person name="Nguyen T."/>
            <person name="Nguyen N."/>
            <person name="Nicol R."/>
            <person name="Norbu C."/>
            <person name="Norbu N."/>
            <person name="Novod N."/>
            <person name="O'Neill B."/>
            <person name="Osman S."/>
            <person name="Markiewicz E."/>
            <person name="Oyono O.L."/>
            <person name="Patti C."/>
            <person name="Phunkhang P."/>
            <person name="Pierre F."/>
            <person name="Priest M."/>
            <person name="Raghuraman S."/>
            <person name="Rege F."/>
            <person name="Reyes R."/>
            <person name="Rise C."/>
            <person name="Rogov P."/>
            <person name="Ross K."/>
            <person name="Ryan E."/>
            <person name="Settipalli S."/>
            <person name="Shea T."/>
            <person name="Sherpa N."/>
            <person name="Shi L."/>
            <person name="Shih D."/>
            <person name="Sparrow T."/>
            <person name="Spaulding J."/>
            <person name="Stalker J."/>
            <person name="Stange-Thomann N."/>
            <person name="Stavropoulos S."/>
            <person name="Stone C."/>
            <person name="Strader C."/>
            <person name="Tesfaye S."/>
            <person name="Thomson T."/>
            <person name="Thoulutsang Y."/>
            <person name="Thoulutsang D."/>
            <person name="Topham K."/>
            <person name="Topping I."/>
            <person name="Tsamla T."/>
            <person name="Vassiliev H."/>
            <person name="Vo A."/>
            <person name="Wangchuk T."/>
            <person name="Wangdi T."/>
            <person name="Weiand M."/>
            <person name="Wilkinson J."/>
            <person name="Wilson A."/>
            <person name="Yadav S."/>
            <person name="Young G."/>
            <person name="Yu Q."/>
            <person name="Zembek L."/>
            <person name="Zhong D."/>
            <person name="Zimmer A."/>
            <person name="Zwirko Z."/>
            <person name="Jaffe D.B."/>
            <person name="Alvarez P."/>
            <person name="Brockman W."/>
            <person name="Butler J."/>
            <person name="Chin C."/>
            <person name="Gnerre S."/>
            <person name="Grabherr M."/>
            <person name="Kleber M."/>
            <person name="Mauceli E."/>
            <person name="MacCallum I."/>
        </authorList>
    </citation>
    <scope>NUCLEOTIDE SEQUENCE [LARGE SCALE GENOMIC DNA]</scope>
    <source>
        <strain evidence="4">Tucson 15287-2541.00</strain>
    </source>
</reference>
<evidence type="ECO:0000313" key="4">
    <source>
        <dbReference type="Proteomes" id="UP000001070"/>
    </source>
</evidence>
<dbReference type="FunFam" id="1.20.1050.10:FF:000007">
    <property type="entry name" value="Glutathione S-transferase 1-1"/>
    <property type="match status" value="1"/>
</dbReference>
<dbReference type="Pfam" id="PF13417">
    <property type="entry name" value="GST_N_3"/>
    <property type="match status" value="1"/>
</dbReference>
<dbReference type="STRING" id="7222.B4J5B8"/>
<dbReference type="InterPro" id="IPR040079">
    <property type="entry name" value="Glutathione_S-Trfase"/>
</dbReference>
<evidence type="ECO:0000259" key="1">
    <source>
        <dbReference type="PROSITE" id="PS50404"/>
    </source>
</evidence>
<dbReference type="SFLD" id="SFLDG00358">
    <property type="entry name" value="Main_(cytGST)"/>
    <property type="match status" value="1"/>
</dbReference>
<dbReference type="GO" id="GO:0006749">
    <property type="term" value="P:glutathione metabolic process"/>
    <property type="evidence" value="ECO:0007669"/>
    <property type="project" value="EnsemblMetazoa"/>
</dbReference>
<dbReference type="AlphaFoldDB" id="B4J5B8"/>
<dbReference type="Pfam" id="PF00043">
    <property type="entry name" value="GST_C"/>
    <property type="match status" value="1"/>
</dbReference>
<dbReference type="PANTHER" id="PTHR43969:SF5">
    <property type="entry name" value="GLUTATHIONE S-TRANSFERASE E14"/>
    <property type="match status" value="1"/>
</dbReference>
<dbReference type="SUPFAM" id="SSF47616">
    <property type="entry name" value="GST C-terminal domain-like"/>
    <property type="match status" value="1"/>
</dbReference>